<dbReference type="GO" id="GO:0004454">
    <property type="term" value="F:ketohexokinase activity"/>
    <property type="evidence" value="ECO:0007669"/>
    <property type="project" value="InterPro"/>
</dbReference>
<dbReference type="PANTHER" id="PTHR42774">
    <property type="entry name" value="PHOSPHOTRANSFERASE SYSTEM TRANSPORT PROTEIN"/>
    <property type="match status" value="1"/>
</dbReference>
<organism evidence="2 3">
    <name type="scientific">Anopheles albimanus</name>
    <name type="common">New world malaria mosquito</name>
    <dbReference type="NCBI Taxonomy" id="7167"/>
    <lineage>
        <taxon>Eukaryota</taxon>
        <taxon>Metazoa</taxon>
        <taxon>Ecdysozoa</taxon>
        <taxon>Arthropoda</taxon>
        <taxon>Hexapoda</taxon>
        <taxon>Insecta</taxon>
        <taxon>Pterygota</taxon>
        <taxon>Neoptera</taxon>
        <taxon>Endopterygota</taxon>
        <taxon>Diptera</taxon>
        <taxon>Nematocera</taxon>
        <taxon>Culicoidea</taxon>
        <taxon>Culicidae</taxon>
        <taxon>Anophelinae</taxon>
        <taxon>Anopheles</taxon>
    </lineage>
</organism>
<reference evidence="2" key="2">
    <citation type="submission" date="2022-08" db="UniProtKB">
        <authorList>
            <consortium name="EnsemblMetazoa"/>
        </authorList>
    </citation>
    <scope>IDENTIFICATION</scope>
    <source>
        <strain evidence="2">STECLA/ALBI9_A</strain>
    </source>
</reference>
<dbReference type="VEuPathDB" id="VectorBase:AALB20_025994"/>
<evidence type="ECO:0000313" key="3">
    <source>
        <dbReference type="Proteomes" id="UP000069272"/>
    </source>
</evidence>
<dbReference type="InterPro" id="IPR034093">
    <property type="entry name" value="KHK"/>
</dbReference>
<reference evidence="2 3" key="1">
    <citation type="journal article" date="2017" name="G3 (Bethesda)">
        <title>The Physical Genome Mapping of Anopheles albimanus Corrected Scaffold Misassemblies and Identified Interarm Rearrangements in Genus Anopheles.</title>
        <authorList>
            <person name="Artemov G.N."/>
            <person name="Peery A.N."/>
            <person name="Jiang X."/>
            <person name="Tu Z."/>
            <person name="Stegniy V.N."/>
            <person name="Sharakhova M.V."/>
            <person name="Sharakhov I.V."/>
        </authorList>
    </citation>
    <scope>NUCLEOTIDE SEQUENCE [LARGE SCALE GENOMIC DNA]</scope>
    <source>
        <strain evidence="2 3">ALBI9_A</strain>
    </source>
</reference>
<name>A0A182FKW1_ANOAL</name>
<dbReference type="Pfam" id="PF00106">
    <property type="entry name" value="adh_short"/>
    <property type="match status" value="1"/>
</dbReference>
<dbReference type="InterPro" id="IPR029056">
    <property type="entry name" value="Ribokinase-like"/>
</dbReference>
<dbReference type="Proteomes" id="UP000069272">
    <property type="component" value="Chromosome 2R"/>
</dbReference>
<keyword evidence="3" id="KW-1185">Reference proteome</keyword>
<dbReference type="GO" id="GO:0006000">
    <property type="term" value="P:fructose metabolic process"/>
    <property type="evidence" value="ECO:0007669"/>
    <property type="project" value="InterPro"/>
</dbReference>
<dbReference type="SUPFAM" id="SSF53613">
    <property type="entry name" value="Ribokinase-like"/>
    <property type="match status" value="1"/>
</dbReference>
<accession>A0A182FKW1</accession>
<dbReference type="InterPro" id="IPR002347">
    <property type="entry name" value="SDR_fam"/>
</dbReference>
<feature type="domain" description="Carbohydrate kinase PfkB" evidence="1">
    <location>
        <begin position="321"/>
        <end position="615"/>
    </location>
</feature>
<dbReference type="CDD" id="cd01939">
    <property type="entry name" value="Ketohexokinase"/>
    <property type="match status" value="1"/>
</dbReference>
<protein>
    <recommendedName>
        <fullName evidence="1">Carbohydrate kinase PfkB domain-containing protein</fullName>
    </recommendedName>
</protein>
<dbReference type="Gene3D" id="3.40.1190.20">
    <property type="match status" value="1"/>
</dbReference>
<dbReference type="Gene3D" id="3.40.50.720">
    <property type="entry name" value="NAD(P)-binding Rossmann-like Domain"/>
    <property type="match status" value="1"/>
</dbReference>
<dbReference type="PRINTS" id="PR00081">
    <property type="entry name" value="GDHRDH"/>
</dbReference>
<dbReference type="VEuPathDB" id="VectorBase:AALB20_037988"/>
<dbReference type="VEuPathDB" id="VectorBase:AALB007169"/>
<dbReference type="Pfam" id="PF00294">
    <property type="entry name" value="PfkB"/>
    <property type="match status" value="1"/>
</dbReference>
<dbReference type="InterPro" id="IPR036291">
    <property type="entry name" value="NAD(P)-bd_dom_sf"/>
</dbReference>
<sequence length="626" mass="69188">MEPQQDSSEEQSPSAAARRRLPDWLDCHRKPVRMILRLYASLIFCWDILIILVQFFLTLLKSLFHLVRPPKAKSLSGEVAAVIGSGRGVGYDLALQLAALGVKVACIDINTTDNDLLVKKIQAAGGTACAIECDVTDKAAVGKMVATVERNFGTISMLLHCCNVPSARSLVTEPPPIEFTLTLGVISHFLLLEAVLPKMKKVSHGHIVFLTSVAGVSGLKHQMPLAVSQFAVQGLYESTLEELRIEKRQHTIHTTLVHIYPFIITDHCLNDIRLRISSAFGRIKSDDAAQRIIAGVRRNELEISIPAPLYAMETSDSTTNKKILCVGLCNIDIIQTCATYPEEDSDQRCQSSRWQRGGNASNNCTVLANLGADCELLASFSDSAQFQFALDDLRRRRIQFTHCPFHRDTEVPLSTVWLSLATGTRTIVHSNPNLPELTVNDFAKCNLKEYGWIHFEARRNTAEIARMIGRIHRWNIERPEGIAEKITISVELEKPRASNLELLVNGIDYVFVGKDFARYLQHATARDAVIGIKQLHPGQYTVICPWGASDTVAQDADGRWYSQPTYPPAVIRDSLGAGDTFVAGCIFKLFQGKSTLPEALEYASRLAGAKLAHFGFDLPGNSNGVQ</sequence>
<evidence type="ECO:0000313" key="2">
    <source>
        <dbReference type="EnsemblMetazoa" id="AALB007169-PA"/>
    </source>
</evidence>
<evidence type="ECO:0000259" key="1">
    <source>
        <dbReference type="Pfam" id="PF00294"/>
    </source>
</evidence>
<dbReference type="SUPFAM" id="SSF51735">
    <property type="entry name" value="NAD(P)-binding Rossmann-fold domains"/>
    <property type="match status" value="1"/>
</dbReference>
<dbReference type="EnsemblMetazoa" id="AALB007169-RA">
    <property type="protein sequence ID" value="AALB007169-PA"/>
    <property type="gene ID" value="AALB007169"/>
</dbReference>
<dbReference type="InterPro" id="IPR011611">
    <property type="entry name" value="PfkB_dom"/>
</dbReference>
<dbReference type="AlphaFoldDB" id="A0A182FKW1"/>
<proteinExistence type="predicted"/>
<dbReference type="STRING" id="7167.A0A182FKW1"/>
<dbReference type="PANTHER" id="PTHR42774:SF3">
    <property type="entry name" value="KETOHEXOKINASE"/>
    <property type="match status" value="1"/>
</dbReference>
<dbReference type="InterPro" id="IPR052562">
    <property type="entry name" value="Ketohexokinase-related"/>
</dbReference>